<feature type="non-terminal residue" evidence="1">
    <location>
        <position position="1"/>
    </location>
</feature>
<proteinExistence type="predicted"/>
<comment type="caution">
    <text evidence="1">The sequence shown here is derived from an EMBL/GenBank/DDBJ whole genome shotgun (WGS) entry which is preliminary data.</text>
</comment>
<organism evidence="1 2">
    <name type="scientific">Symbiodinium necroappetens</name>
    <dbReference type="NCBI Taxonomy" id="1628268"/>
    <lineage>
        <taxon>Eukaryota</taxon>
        <taxon>Sar</taxon>
        <taxon>Alveolata</taxon>
        <taxon>Dinophyceae</taxon>
        <taxon>Suessiales</taxon>
        <taxon>Symbiodiniaceae</taxon>
        <taxon>Symbiodinium</taxon>
    </lineage>
</organism>
<evidence type="ECO:0000313" key="2">
    <source>
        <dbReference type="Proteomes" id="UP000601435"/>
    </source>
</evidence>
<gene>
    <name evidence="1" type="ORF">SNEC2469_LOCUS17047</name>
</gene>
<dbReference type="AlphaFoldDB" id="A0A812UXX9"/>
<evidence type="ECO:0000313" key="1">
    <source>
        <dbReference type="EMBL" id="CAE7590266.1"/>
    </source>
</evidence>
<dbReference type="EMBL" id="CAJNJA010027976">
    <property type="protein sequence ID" value="CAE7590266.1"/>
    <property type="molecule type" value="Genomic_DNA"/>
</dbReference>
<name>A0A812UXX9_9DINO</name>
<protein>
    <submittedName>
        <fullName evidence="1">Uncharacterized protein</fullName>
    </submittedName>
</protein>
<sequence>CVSGVPWAREHLAQSFGAVQVHSLSTMPFPAGSSSMAKHTTAGLCGQHPDQVADWKHECFRARRHSSDLVCRLLCWLHFPALGQIADGDVNEQRSEPMIVSWASIRFFVAEHLDVMSTPVMRLDDGGTDW</sequence>
<keyword evidence="2" id="KW-1185">Reference proteome</keyword>
<accession>A0A812UXX9</accession>
<reference evidence="1" key="1">
    <citation type="submission" date="2021-02" db="EMBL/GenBank/DDBJ databases">
        <authorList>
            <person name="Dougan E. K."/>
            <person name="Rhodes N."/>
            <person name="Thang M."/>
            <person name="Chan C."/>
        </authorList>
    </citation>
    <scope>NUCLEOTIDE SEQUENCE</scope>
</reference>
<dbReference type="Proteomes" id="UP000601435">
    <property type="component" value="Unassembled WGS sequence"/>
</dbReference>
<dbReference type="OrthoDB" id="420022at2759"/>